<dbReference type="GO" id="GO:0005886">
    <property type="term" value="C:plasma membrane"/>
    <property type="evidence" value="ECO:0007669"/>
    <property type="project" value="UniProtKB-SubCell"/>
</dbReference>
<reference evidence="7 8" key="1">
    <citation type="submission" date="2018-11" db="EMBL/GenBank/DDBJ databases">
        <title>Genomic Encyclopedia of Type Strains, Phase IV (KMG-IV): sequencing the most valuable type-strain genomes for metagenomic binning, comparative biology and taxonomic classification.</title>
        <authorList>
            <person name="Goeker M."/>
        </authorList>
    </citation>
    <scope>NUCLEOTIDE SEQUENCE [LARGE SCALE GENOMIC DNA]</scope>
    <source>
        <strain evidence="7 8">DSM 29158</strain>
    </source>
</reference>
<protein>
    <submittedName>
        <fullName evidence="7">Putative membrane protein</fullName>
    </submittedName>
</protein>
<feature type="transmembrane region" description="Helical" evidence="6">
    <location>
        <begin position="185"/>
        <end position="207"/>
    </location>
</feature>
<evidence type="ECO:0000313" key="7">
    <source>
        <dbReference type="EMBL" id="RPF58227.1"/>
    </source>
</evidence>
<dbReference type="RefSeq" id="WP_123807661.1">
    <property type="nucleotide sequence ID" value="NZ_RKRK01000002.1"/>
</dbReference>
<accession>A0A3N5BKI2</accession>
<sequence length="315" mass="36896">MFSVSSLEIFGFFANWSPFFIVFILFTTVLYFLLTTVWRHDIEGNRPLKRSEAVWFILIMMTLYIVKGSPIDLLSHILFSYHMLQMAVVYLLITPLLYFAIPEYWMKYVVNLPVIKPIVQVMTKPLIAIILFNGVFSIYHLPVVLDFLKQEATAHSVFNVLLFILALFMWYPVFNKHEEHQMFGLYKLLYIFVIGVLLTPACGLIIFSQSPMYNTYTDGSAWLKSMEVCVPTSILDSLSDSGMISGPEYFTNETPLHDQQTGGVVMKILQELFFGVMLFYVFYQWRVHERVNEQDVTENALRKHQEQQEYYNQFH</sequence>
<evidence type="ECO:0000256" key="4">
    <source>
        <dbReference type="ARBA" id="ARBA00022989"/>
    </source>
</evidence>
<evidence type="ECO:0000256" key="6">
    <source>
        <dbReference type="SAM" id="Phobius"/>
    </source>
</evidence>
<feature type="transmembrane region" description="Helical" evidence="6">
    <location>
        <begin position="12"/>
        <end position="33"/>
    </location>
</feature>
<keyword evidence="5 6" id="KW-0472">Membrane</keyword>
<keyword evidence="8" id="KW-1185">Reference proteome</keyword>
<comment type="caution">
    <text evidence="7">The sequence shown here is derived from an EMBL/GenBank/DDBJ whole genome shotgun (WGS) entry which is preliminary data.</text>
</comment>
<evidence type="ECO:0000256" key="5">
    <source>
        <dbReference type="ARBA" id="ARBA00023136"/>
    </source>
</evidence>
<dbReference type="OrthoDB" id="128422at2"/>
<evidence type="ECO:0000256" key="2">
    <source>
        <dbReference type="ARBA" id="ARBA00022475"/>
    </source>
</evidence>
<dbReference type="Proteomes" id="UP000277108">
    <property type="component" value="Unassembled WGS sequence"/>
</dbReference>
<proteinExistence type="predicted"/>
<name>A0A3N5BKI2_9BACL</name>
<dbReference type="Pfam" id="PF09678">
    <property type="entry name" value="Caa3_CtaG"/>
    <property type="match status" value="1"/>
</dbReference>
<dbReference type="InterPro" id="IPR019108">
    <property type="entry name" value="Caa3_assmbl_CtaG-rel"/>
</dbReference>
<keyword evidence="3 6" id="KW-0812">Transmembrane</keyword>
<feature type="transmembrane region" description="Helical" evidence="6">
    <location>
        <begin position="121"/>
        <end position="141"/>
    </location>
</feature>
<organism evidence="7 8">
    <name type="scientific">Abyssicoccus albus</name>
    <dbReference type="NCBI Taxonomy" id="1817405"/>
    <lineage>
        <taxon>Bacteria</taxon>
        <taxon>Bacillati</taxon>
        <taxon>Bacillota</taxon>
        <taxon>Bacilli</taxon>
        <taxon>Bacillales</taxon>
        <taxon>Abyssicoccaceae</taxon>
    </lineage>
</organism>
<dbReference type="EMBL" id="RKRK01000002">
    <property type="protein sequence ID" value="RPF58227.1"/>
    <property type="molecule type" value="Genomic_DNA"/>
</dbReference>
<evidence type="ECO:0000313" key="8">
    <source>
        <dbReference type="Proteomes" id="UP000277108"/>
    </source>
</evidence>
<dbReference type="NCBIfam" id="TIGR02737">
    <property type="entry name" value="caa3_CtaG"/>
    <property type="match status" value="1"/>
</dbReference>
<feature type="transmembrane region" description="Helical" evidence="6">
    <location>
        <begin position="264"/>
        <end position="283"/>
    </location>
</feature>
<feature type="transmembrane region" description="Helical" evidence="6">
    <location>
        <begin position="83"/>
        <end position="101"/>
    </location>
</feature>
<keyword evidence="2" id="KW-1003">Cell membrane</keyword>
<gene>
    <name evidence="7" type="ORF">EDD62_0871</name>
</gene>
<evidence type="ECO:0000256" key="1">
    <source>
        <dbReference type="ARBA" id="ARBA00004651"/>
    </source>
</evidence>
<feature type="transmembrane region" description="Helical" evidence="6">
    <location>
        <begin position="153"/>
        <end position="173"/>
    </location>
</feature>
<comment type="subcellular location">
    <subcellularLocation>
        <location evidence="1">Cell membrane</location>
        <topology evidence="1">Multi-pass membrane protein</topology>
    </subcellularLocation>
</comment>
<feature type="transmembrane region" description="Helical" evidence="6">
    <location>
        <begin position="53"/>
        <end position="71"/>
    </location>
</feature>
<keyword evidence="4 6" id="KW-1133">Transmembrane helix</keyword>
<dbReference type="AlphaFoldDB" id="A0A3N5BKI2"/>
<evidence type="ECO:0000256" key="3">
    <source>
        <dbReference type="ARBA" id="ARBA00022692"/>
    </source>
</evidence>
<dbReference type="InterPro" id="IPR014108">
    <property type="entry name" value="Caa3-assmbl_CtaG"/>
</dbReference>